<gene>
    <name evidence="8" type="primary">20197048</name>
    <name evidence="7" type="ORF">HELRODRAFT_150260</name>
</gene>
<dbReference type="Proteomes" id="UP000015101">
    <property type="component" value="Unassembled WGS sequence"/>
</dbReference>
<dbReference type="FunFam" id="3.30.70.330:FF:001252">
    <property type="entry name" value="RNA recognition motif domain containing protein"/>
    <property type="match status" value="1"/>
</dbReference>
<dbReference type="OrthoDB" id="3945418at2759"/>
<dbReference type="AlphaFoldDB" id="T1EKE8"/>
<reference evidence="7 9" key="2">
    <citation type="journal article" date="2013" name="Nature">
        <title>Insights into bilaterian evolution from three spiralian genomes.</title>
        <authorList>
            <person name="Simakov O."/>
            <person name="Marletaz F."/>
            <person name="Cho S.J."/>
            <person name="Edsinger-Gonzales E."/>
            <person name="Havlak P."/>
            <person name="Hellsten U."/>
            <person name="Kuo D.H."/>
            <person name="Larsson T."/>
            <person name="Lv J."/>
            <person name="Arendt D."/>
            <person name="Savage R."/>
            <person name="Osoegawa K."/>
            <person name="de Jong P."/>
            <person name="Grimwood J."/>
            <person name="Chapman J.A."/>
            <person name="Shapiro H."/>
            <person name="Aerts A."/>
            <person name="Otillar R.P."/>
            <person name="Terry A.Y."/>
            <person name="Boore J.L."/>
            <person name="Grigoriev I.V."/>
            <person name="Lindberg D.R."/>
            <person name="Seaver E.C."/>
            <person name="Weisblat D.A."/>
            <person name="Putnam N.H."/>
            <person name="Rokhsar D.S."/>
        </authorList>
    </citation>
    <scope>NUCLEOTIDE SEQUENCE</scope>
</reference>
<dbReference type="InterPro" id="IPR012677">
    <property type="entry name" value="Nucleotide-bd_a/b_plait_sf"/>
</dbReference>
<dbReference type="GeneID" id="20197048"/>
<dbReference type="KEGG" id="hro:HELRODRAFT_150260"/>
<dbReference type="SMART" id="SM00360">
    <property type="entry name" value="RRM"/>
    <property type="match status" value="2"/>
</dbReference>
<feature type="domain" description="RRM" evidence="6">
    <location>
        <begin position="15"/>
        <end position="97"/>
    </location>
</feature>
<accession>T1EKE8</accession>
<dbReference type="eggNOG" id="KOG0127">
    <property type="taxonomic scope" value="Eukaryota"/>
</dbReference>
<evidence type="ECO:0000313" key="8">
    <source>
        <dbReference type="EnsemblMetazoa" id="HelroP150260"/>
    </source>
</evidence>
<dbReference type="EMBL" id="KB097700">
    <property type="protein sequence ID" value="ESN91425.1"/>
    <property type="molecule type" value="Genomic_DNA"/>
</dbReference>
<dbReference type="EnsemblMetazoa" id="HelroT150260">
    <property type="protein sequence ID" value="HelroP150260"/>
    <property type="gene ID" value="HelroG150260"/>
</dbReference>
<dbReference type="SUPFAM" id="SSF54928">
    <property type="entry name" value="RNA-binding domain, RBD"/>
    <property type="match status" value="2"/>
</dbReference>
<dbReference type="HOGENOM" id="CLU_999541_0_0_1"/>
<dbReference type="FunFam" id="3.30.70.330:FF:000182">
    <property type="entry name" value="RNA-binding motif protein 28"/>
    <property type="match status" value="1"/>
</dbReference>
<dbReference type="OMA" id="NDHIFRH"/>
<protein>
    <recommendedName>
        <fullName evidence="6">RRM domain-containing protein</fullName>
    </recommendedName>
</protein>
<evidence type="ECO:0000256" key="2">
    <source>
        <dbReference type="ARBA" id="ARBA00022737"/>
    </source>
</evidence>
<dbReference type="InterPro" id="IPR051945">
    <property type="entry name" value="RRM_MRD1_RNA_proc_ribogen"/>
</dbReference>
<evidence type="ECO:0000256" key="5">
    <source>
        <dbReference type="PROSITE-ProRule" id="PRU00176"/>
    </source>
</evidence>
<evidence type="ECO:0000313" key="7">
    <source>
        <dbReference type="EMBL" id="ESN91425.1"/>
    </source>
</evidence>
<dbReference type="InParanoid" id="T1EKE8"/>
<evidence type="ECO:0000313" key="9">
    <source>
        <dbReference type="Proteomes" id="UP000015101"/>
    </source>
</evidence>
<evidence type="ECO:0000256" key="1">
    <source>
        <dbReference type="ARBA" id="ARBA00004123"/>
    </source>
</evidence>
<keyword evidence="3 5" id="KW-0694">RNA-binding</keyword>
<name>T1EKE8_HELRO</name>
<dbReference type="InterPro" id="IPR035979">
    <property type="entry name" value="RBD_domain_sf"/>
</dbReference>
<organism evidence="8 9">
    <name type="scientific">Helobdella robusta</name>
    <name type="common">Californian leech</name>
    <dbReference type="NCBI Taxonomy" id="6412"/>
    <lineage>
        <taxon>Eukaryota</taxon>
        <taxon>Metazoa</taxon>
        <taxon>Spiralia</taxon>
        <taxon>Lophotrochozoa</taxon>
        <taxon>Annelida</taxon>
        <taxon>Clitellata</taxon>
        <taxon>Hirudinea</taxon>
        <taxon>Rhynchobdellida</taxon>
        <taxon>Glossiphoniidae</taxon>
        <taxon>Helobdella</taxon>
    </lineage>
</organism>
<reference evidence="8" key="3">
    <citation type="submission" date="2015-06" db="UniProtKB">
        <authorList>
            <consortium name="EnsemblMetazoa"/>
        </authorList>
    </citation>
    <scope>IDENTIFICATION</scope>
</reference>
<keyword evidence="4" id="KW-0539">Nucleus</keyword>
<dbReference type="CTD" id="20197048"/>
<dbReference type="STRING" id="6412.T1EKE8"/>
<dbReference type="GO" id="GO:0005634">
    <property type="term" value="C:nucleus"/>
    <property type="evidence" value="ECO:0007669"/>
    <property type="project" value="UniProtKB-SubCell"/>
</dbReference>
<dbReference type="PANTHER" id="PTHR48039:SF5">
    <property type="entry name" value="RNA-BINDING PROTEIN 28"/>
    <property type="match status" value="1"/>
</dbReference>
<dbReference type="PANTHER" id="PTHR48039">
    <property type="entry name" value="RNA-BINDING MOTIF PROTEIN 14B"/>
    <property type="match status" value="1"/>
</dbReference>
<dbReference type="InterPro" id="IPR000504">
    <property type="entry name" value="RRM_dom"/>
</dbReference>
<keyword evidence="2" id="KW-0677">Repeat</keyword>
<dbReference type="PROSITE" id="PS50102">
    <property type="entry name" value="RRM"/>
    <property type="match status" value="2"/>
</dbReference>
<proteinExistence type="predicted"/>
<feature type="domain" description="RRM" evidence="6">
    <location>
        <begin position="167"/>
        <end position="259"/>
    </location>
</feature>
<dbReference type="RefSeq" id="XP_009030280.1">
    <property type="nucleotide sequence ID" value="XM_009032032.1"/>
</dbReference>
<dbReference type="CDD" id="cd12416">
    <property type="entry name" value="RRM4_RBM28_like"/>
    <property type="match status" value="1"/>
</dbReference>
<evidence type="ECO:0000256" key="4">
    <source>
        <dbReference type="ARBA" id="ARBA00023242"/>
    </source>
</evidence>
<dbReference type="GO" id="GO:0003723">
    <property type="term" value="F:RNA binding"/>
    <property type="evidence" value="ECO:0007669"/>
    <property type="project" value="UniProtKB-UniRule"/>
</dbReference>
<comment type="subcellular location">
    <subcellularLocation>
        <location evidence="1">Nucleus</location>
    </subcellularLocation>
</comment>
<dbReference type="EMBL" id="AMQM01002060">
    <property type="status" value="NOT_ANNOTATED_CDS"/>
    <property type="molecule type" value="Genomic_DNA"/>
</dbReference>
<dbReference type="Pfam" id="PF00076">
    <property type="entry name" value="RRM_1"/>
    <property type="match status" value="2"/>
</dbReference>
<reference evidence="9" key="1">
    <citation type="submission" date="2012-12" db="EMBL/GenBank/DDBJ databases">
        <authorList>
            <person name="Hellsten U."/>
            <person name="Grimwood J."/>
            <person name="Chapman J.A."/>
            <person name="Shapiro H."/>
            <person name="Aerts A."/>
            <person name="Otillar R.P."/>
            <person name="Terry A.Y."/>
            <person name="Boore J.L."/>
            <person name="Simakov O."/>
            <person name="Marletaz F."/>
            <person name="Cho S.-J."/>
            <person name="Edsinger-Gonzales E."/>
            <person name="Havlak P."/>
            <person name="Kuo D.-H."/>
            <person name="Larsson T."/>
            <person name="Lv J."/>
            <person name="Arendt D."/>
            <person name="Savage R."/>
            <person name="Osoegawa K."/>
            <person name="de Jong P."/>
            <person name="Lindberg D.R."/>
            <person name="Seaver E.C."/>
            <person name="Weisblat D.A."/>
            <person name="Putnam N.H."/>
            <person name="Grigoriev I.V."/>
            <person name="Rokhsar D.S."/>
        </authorList>
    </citation>
    <scope>NUCLEOTIDE SEQUENCE</scope>
</reference>
<sequence length="279" mass="31799">KSKKKISNVDAEDGKTLFLRNLSYDSVEDDLEEFFEKYGPLSYCRIVVNLKTQHSQGSAFVKFKFKKDAEKCLQSFEEDSSKFVVGGRKLTVMMALTKDKARVICEEKKLGTKKGTQKNLHLIRLLLVRPGTQAAEGLSKEDLMKRIEVEAITREKLKNPNIFVSPTRLCVRNIPTNVDEKQLKRIFLNAAKDPTAKIIECRIMRDLTRPNIKGVFKSKGFGFIEFTKHKNSLAAAQATNNNPEIFGNNRRLIVEFSLENKSALETKQKRLLNSQAKLK</sequence>
<evidence type="ECO:0000256" key="3">
    <source>
        <dbReference type="ARBA" id="ARBA00022884"/>
    </source>
</evidence>
<keyword evidence="9" id="KW-1185">Reference proteome</keyword>
<dbReference type="Gene3D" id="3.30.70.330">
    <property type="match status" value="2"/>
</dbReference>
<evidence type="ECO:0000259" key="6">
    <source>
        <dbReference type="PROSITE" id="PS50102"/>
    </source>
</evidence>
<dbReference type="CDD" id="cd12415">
    <property type="entry name" value="RRM3_RBM28_like"/>
    <property type="match status" value="1"/>
</dbReference>